<feature type="domain" description="Peptidase S9 prolyl oligopeptidase catalytic" evidence="9">
    <location>
        <begin position="532"/>
        <end position="747"/>
    </location>
</feature>
<dbReference type="InterPro" id="IPR002470">
    <property type="entry name" value="Peptidase_S9A"/>
</dbReference>
<evidence type="ECO:0000259" key="9">
    <source>
        <dbReference type="Pfam" id="PF00326"/>
    </source>
</evidence>
<protein>
    <recommendedName>
        <fullName evidence="7">Prolyl endopeptidase</fullName>
        <ecNumber evidence="7">3.4.21.-</ecNumber>
    </recommendedName>
</protein>
<evidence type="ECO:0000256" key="6">
    <source>
        <dbReference type="ARBA" id="ARBA00022825"/>
    </source>
</evidence>
<feature type="domain" description="Peptidase S9A N-terminal" evidence="10">
    <location>
        <begin position="15"/>
        <end position="435"/>
    </location>
</feature>
<dbReference type="OrthoDB" id="248387at2759"/>
<comment type="subunit">
    <text evidence="3">Monomer.</text>
</comment>
<sequence>MVPPTPFDPTSTPYPPARRSEHVDVYKSELKGSVRVPDPYDWLEENEKETEEWVERQVEFTGTFIDQGPREKLYKAIKENFNYPRFSAASKKKDGYYYWYYNSGLQAQSVLYRAKELPRGEALTAAGGEVFFDPNALSKDGTAAISVAKFSKSARLWAYGVSLSGSDFFTVYVRDTRVPWTGSVDDAGKLEDEVRFCKFSDVTWTHDEKGFFYQRFPTRPEHGAANEDKAGTETTMDTNAQLFYHRIGTPQSEDILVHQDRDNEHYMWGTSVSELDGRYLLLSTSKDTGPTNRLWIADLKEQEIGPNIRWTKLVDDFEAQYSYLANDDTFFYFYTNLNAPRYRVITVDISASSPEWNEWLAEDAQGGKLEDATALPGGLWGVQFSRDVRDEVYLYDAAGTPVQRLAEEFIGTIESSGRRDSDEFWLFMVGFTTPGAAGRWVLPAASPSAHANGTATGTNGHASYGKWEPWRSTAVKGLSADEFDAEQVWYESKDGTRIPMFVVRHKSTPRDGTAPALQYGYGGFSISIKPSFATSILTFIKHFGAVYAVANIRGGGEYGEAWHEAGTRERKINVFDDFIAATEYLVSSGIAGKQKVIINGGSNGGLLVGACVNRAPENTFGAAIADVGVMDMLKFPLFTIGKAWEADFGAPGDAHDFDFIYPYSPLHNVDADKVYPPMLLLTADHDDRVVPLHSYKLAAELQHVKADNPHPLLIRVDTKSGHGAGKSTEKRIQEAADKWGFAAQTLGLEWRE</sequence>
<evidence type="ECO:0000313" key="11">
    <source>
        <dbReference type="EMBL" id="KZO94890.1"/>
    </source>
</evidence>
<dbReference type="AlphaFoldDB" id="A0A167KQF5"/>
<dbReference type="STRING" id="1330018.A0A167KQF5"/>
<dbReference type="InterPro" id="IPR023302">
    <property type="entry name" value="Pept_S9A_N"/>
</dbReference>
<keyword evidence="5 7" id="KW-0378">Hydrolase</keyword>
<reference evidence="11 12" key="1">
    <citation type="journal article" date="2016" name="Mol. Biol. Evol.">
        <title>Comparative Genomics of Early-Diverging Mushroom-Forming Fungi Provides Insights into the Origins of Lignocellulose Decay Capabilities.</title>
        <authorList>
            <person name="Nagy L.G."/>
            <person name="Riley R."/>
            <person name="Tritt A."/>
            <person name="Adam C."/>
            <person name="Daum C."/>
            <person name="Floudas D."/>
            <person name="Sun H."/>
            <person name="Yadav J.S."/>
            <person name="Pangilinan J."/>
            <person name="Larsson K.H."/>
            <person name="Matsuura K."/>
            <person name="Barry K."/>
            <person name="Labutti K."/>
            <person name="Kuo R."/>
            <person name="Ohm R.A."/>
            <person name="Bhattacharya S.S."/>
            <person name="Shirouzu T."/>
            <person name="Yoshinaga Y."/>
            <person name="Martin F.M."/>
            <person name="Grigoriev I.V."/>
            <person name="Hibbett D.S."/>
        </authorList>
    </citation>
    <scope>NUCLEOTIDE SEQUENCE [LARGE SCALE GENOMIC DNA]</scope>
    <source>
        <strain evidence="11 12">TUFC12733</strain>
    </source>
</reference>
<dbReference type="GO" id="GO:0070012">
    <property type="term" value="F:oligopeptidase activity"/>
    <property type="evidence" value="ECO:0007669"/>
    <property type="project" value="TreeGrafter"/>
</dbReference>
<dbReference type="InterPro" id="IPR029058">
    <property type="entry name" value="AB_hydrolase_fold"/>
</dbReference>
<dbReference type="PRINTS" id="PR00862">
    <property type="entry name" value="PROLIGOPTASE"/>
</dbReference>
<feature type="compositionally biased region" description="Pro residues" evidence="8">
    <location>
        <begin position="1"/>
        <end position="16"/>
    </location>
</feature>
<dbReference type="EMBL" id="KV417292">
    <property type="protein sequence ID" value="KZO94890.1"/>
    <property type="molecule type" value="Genomic_DNA"/>
</dbReference>
<dbReference type="Pfam" id="PF02897">
    <property type="entry name" value="Peptidase_S9_N"/>
    <property type="match status" value="1"/>
</dbReference>
<accession>A0A167KQF5</accession>
<keyword evidence="12" id="KW-1185">Reference proteome</keyword>
<dbReference type="GO" id="GO:0004252">
    <property type="term" value="F:serine-type endopeptidase activity"/>
    <property type="evidence" value="ECO:0007669"/>
    <property type="project" value="UniProtKB-UniRule"/>
</dbReference>
<organism evidence="11 12">
    <name type="scientific">Calocera viscosa (strain TUFC12733)</name>
    <dbReference type="NCBI Taxonomy" id="1330018"/>
    <lineage>
        <taxon>Eukaryota</taxon>
        <taxon>Fungi</taxon>
        <taxon>Dikarya</taxon>
        <taxon>Basidiomycota</taxon>
        <taxon>Agaricomycotina</taxon>
        <taxon>Dacrymycetes</taxon>
        <taxon>Dacrymycetales</taxon>
        <taxon>Dacrymycetaceae</taxon>
        <taxon>Calocera</taxon>
    </lineage>
</organism>
<evidence type="ECO:0000313" key="12">
    <source>
        <dbReference type="Proteomes" id="UP000076738"/>
    </source>
</evidence>
<evidence type="ECO:0000256" key="3">
    <source>
        <dbReference type="ARBA" id="ARBA00011245"/>
    </source>
</evidence>
<dbReference type="FunFam" id="3.40.50.1820:FF:000005">
    <property type="entry name" value="Prolyl endopeptidase"/>
    <property type="match status" value="1"/>
</dbReference>
<dbReference type="EC" id="3.4.21.-" evidence="7"/>
<proteinExistence type="inferred from homology"/>
<comment type="similarity">
    <text evidence="2 7">Belongs to the peptidase S9A family.</text>
</comment>
<evidence type="ECO:0000256" key="7">
    <source>
        <dbReference type="RuleBase" id="RU368024"/>
    </source>
</evidence>
<dbReference type="InterPro" id="IPR001375">
    <property type="entry name" value="Peptidase_S9_cat"/>
</dbReference>
<dbReference type="Gene3D" id="3.40.50.1820">
    <property type="entry name" value="alpha/beta hydrolase"/>
    <property type="match status" value="1"/>
</dbReference>
<evidence type="ECO:0000256" key="8">
    <source>
        <dbReference type="SAM" id="MobiDB-lite"/>
    </source>
</evidence>
<evidence type="ECO:0000259" key="10">
    <source>
        <dbReference type="Pfam" id="PF02897"/>
    </source>
</evidence>
<keyword evidence="4 7" id="KW-0645">Protease</keyword>
<keyword evidence="6 7" id="KW-0720">Serine protease</keyword>
<dbReference type="GO" id="GO:0005829">
    <property type="term" value="C:cytosol"/>
    <property type="evidence" value="ECO:0007669"/>
    <property type="project" value="TreeGrafter"/>
</dbReference>
<dbReference type="FunFam" id="2.130.10.120:FF:000001">
    <property type="entry name" value="Prolyl endopeptidase"/>
    <property type="match status" value="1"/>
</dbReference>
<dbReference type="Gene3D" id="2.130.10.120">
    <property type="entry name" value="Prolyl oligopeptidase, N-terminal domain"/>
    <property type="match status" value="1"/>
</dbReference>
<dbReference type="Proteomes" id="UP000076738">
    <property type="component" value="Unassembled WGS sequence"/>
</dbReference>
<dbReference type="GO" id="GO:0006508">
    <property type="term" value="P:proteolysis"/>
    <property type="evidence" value="ECO:0007669"/>
    <property type="project" value="UniProtKB-KW"/>
</dbReference>
<evidence type="ECO:0000256" key="1">
    <source>
        <dbReference type="ARBA" id="ARBA00001070"/>
    </source>
</evidence>
<evidence type="ECO:0000256" key="4">
    <source>
        <dbReference type="ARBA" id="ARBA00022670"/>
    </source>
</evidence>
<dbReference type="InterPro" id="IPR051167">
    <property type="entry name" value="Prolyl_oligopep/macrocyclase"/>
</dbReference>
<dbReference type="PROSITE" id="PS00708">
    <property type="entry name" value="PRO_ENDOPEP_SER"/>
    <property type="match status" value="1"/>
</dbReference>
<dbReference type="PANTHER" id="PTHR42881:SF2">
    <property type="entry name" value="PROLYL ENDOPEPTIDASE"/>
    <property type="match status" value="1"/>
</dbReference>
<feature type="region of interest" description="Disordered" evidence="8">
    <location>
        <begin position="1"/>
        <end position="21"/>
    </location>
</feature>
<comment type="catalytic activity">
    <reaction evidence="1">
        <text>Hydrolysis of Pro-|-Xaa &gt;&gt; Ala-|-Xaa in oligopeptides.</text>
        <dbReference type="EC" id="3.4.21.26"/>
    </reaction>
</comment>
<name>A0A167KQF5_CALVF</name>
<evidence type="ECO:0000256" key="2">
    <source>
        <dbReference type="ARBA" id="ARBA00005228"/>
    </source>
</evidence>
<dbReference type="PANTHER" id="PTHR42881">
    <property type="entry name" value="PROLYL ENDOPEPTIDASE"/>
    <property type="match status" value="1"/>
</dbReference>
<gene>
    <name evidence="11" type="ORF">CALVIDRAFT_565295</name>
</gene>
<dbReference type="InterPro" id="IPR002471">
    <property type="entry name" value="Pept_S9_AS"/>
</dbReference>
<evidence type="ECO:0000256" key="5">
    <source>
        <dbReference type="ARBA" id="ARBA00022801"/>
    </source>
</evidence>
<dbReference type="SUPFAM" id="SSF53474">
    <property type="entry name" value="alpha/beta-Hydrolases"/>
    <property type="match status" value="1"/>
</dbReference>
<dbReference type="SUPFAM" id="SSF50993">
    <property type="entry name" value="Peptidase/esterase 'gauge' domain"/>
    <property type="match status" value="1"/>
</dbReference>
<dbReference type="Pfam" id="PF00326">
    <property type="entry name" value="Peptidase_S9"/>
    <property type="match status" value="1"/>
</dbReference>